<evidence type="ECO:0000256" key="1">
    <source>
        <dbReference type="SAM" id="Coils"/>
    </source>
</evidence>
<name>A0AAD6RYI4_9AGAR</name>
<gene>
    <name evidence="3" type="ORF">C8F04DRAFT_1054456</name>
</gene>
<evidence type="ECO:0000256" key="2">
    <source>
        <dbReference type="SAM" id="MobiDB-lite"/>
    </source>
</evidence>
<dbReference type="EMBL" id="JARJCM010000425">
    <property type="protein sequence ID" value="KAJ7017208.1"/>
    <property type="molecule type" value="Genomic_DNA"/>
</dbReference>
<keyword evidence="4" id="KW-1185">Reference proteome</keyword>
<keyword evidence="1" id="KW-0175">Coiled coil</keyword>
<accession>A0AAD6RYI4</accession>
<evidence type="ECO:0000313" key="3">
    <source>
        <dbReference type="EMBL" id="KAJ7017208.1"/>
    </source>
</evidence>
<proteinExistence type="predicted"/>
<sequence>MDQMRQQMQTLQRTYNELKAVDAEKTSRIETNDTAMAALRAKYDAVKADKKALRAASNEAGVKTGALEEELSQLTAQNEALQTETEELKETLREMIELVESPEAEDAKAQKKYREYMQQLPAPQNLPPYAPPSLKRLKPVCFKDTNIHGYLAEDARTKSFLNHVLYLPKRITHMCAFQYIAYGPTHRYDRTTGKWIEGSDLIGFDGGIRELFLNSKNFVVYVGSYKCHDLGSLEPNGISLPSHISLPEMMDVILGVPWPPGHAKLIKERYPDGVRVRATGLQCVGFSNQLYESLHKRFAHERAMGQTSKKRKAEDEDLRRGGKVQKKT</sequence>
<dbReference type="Proteomes" id="UP001218188">
    <property type="component" value="Unassembled WGS sequence"/>
</dbReference>
<evidence type="ECO:0000313" key="4">
    <source>
        <dbReference type="Proteomes" id="UP001218188"/>
    </source>
</evidence>
<feature type="coiled-coil region" evidence="1">
    <location>
        <begin position="1"/>
        <end position="101"/>
    </location>
</feature>
<reference evidence="3" key="1">
    <citation type="submission" date="2023-03" db="EMBL/GenBank/DDBJ databases">
        <title>Massive genome expansion in bonnet fungi (Mycena s.s.) driven by repeated elements and novel gene families across ecological guilds.</title>
        <authorList>
            <consortium name="Lawrence Berkeley National Laboratory"/>
            <person name="Harder C.B."/>
            <person name="Miyauchi S."/>
            <person name="Viragh M."/>
            <person name="Kuo A."/>
            <person name="Thoen E."/>
            <person name="Andreopoulos B."/>
            <person name="Lu D."/>
            <person name="Skrede I."/>
            <person name="Drula E."/>
            <person name="Henrissat B."/>
            <person name="Morin E."/>
            <person name="Kohler A."/>
            <person name="Barry K."/>
            <person name="LaButti K."/>
            <person name="Morin E."/>
            <person name="Salamov A."/>
            <person name="Lipzen A."/>
            <person name="Mereny Z."/>
            <person name="Hegedus B."/>
            <person name="Baldrian P."/>
            <person name="Stursova M."/>
            <person name="Weitz H."/>
            <person name="Taylor A."/>
            <person name="Grigoriev I.V."/>
            <person name="Nagy L.G."/>
            <person name="Martin F."/>
            <person name="Kauserud H."/>
        </authorList>
    </citation>
    <scope>NUCLEOTIDE SEQUENCE</scope>
    <source>
        <strain evidence="3">CBHHK200</strain>
    </source>
</reference>
<dbReference type="AlphaFoldDB" id="A0AAD6RYI4"/>
<organism evidence="3 4">
    <name type="scientific">Mycena alexandri</name>
    <dbReference type="NCBI Taxonomy" id="1745969"/>
    <lineage>
        <taxon>Eukaryota</taxon>
        <taxon>Fungi</taxon>
        <taxon>Dikarya</taxon>
        <taxon>Basidiomycota</taxon>
        <taxon>Agaricomycotina</taxon>
        <taxon>Agaricomycetes</taxon>
        <taxon>Agaricomycetidae</taxon>
        <taxon>Agaricales</taxon>
        <taxon>Marasmiineae</taxon>
        <taxon>Mycenaceae</taxon>
        <taxon>Mycena</taxon>
    </lineage>
</organism>
<feature type="region of interest" description="Disordered" evidence="2">
    <location>
        <begin position="302"/>
        <end position="328"/>
    </location>
</feature>
<protein>
    <submittedName>
        <fullName evidence="3">Uncharacterized protein</fullName>
    </submittedName>
</protein>
<comment type="caution">
    <text evidence="3">The sequence shown here is derived from an EMBL/GenBank/DDBJ whole genome shotgun (WGS) entry which is preliminary data.</text>
</comment>